<evidence type="ECO:0000313" key="14">
    <source>
        <dbReference type="EMBL" id="RUQ81695.1"/>
    </source>
</evidence>
<dbReference type="CDD" id="cd16841">
    <property type="entry name" value="RraA_family"/>
    <property type="match status" value="1"/>
</dbReference>
<feature type="region of interest" description="Disordered" evidence="13">
    <location>
        <begin position="100"/>
        <end position="121"/>
    </location>
</feature>
<comment type="subunit">
    <text evidence="4">Homotrimer.</text>
</comment>
<comment type="cofactor">
    <cofactor evidence="2">
        <name>a divalent metal cation</name>
        <dbReference type="ChEBI" id="CHEBI:60240"/>
    </cofactor>
</comment>
<dbReference type="PANTHER" id="PTHR33254">
    <property type="entry name" value="4-HYDROXY-4-METHYL-2-OXOGLUTARATE ALDOLASE 3-RELATED"/>
    <property type="match status" value="1"/>
</dbReference>
<evidence type="ECO:0000256" key="2">
    <source>
        <dbReference type="ARBA" id="ARBA00001968"/>
    </source>
</evidence>
<gene>
    <name evidence="14" type="ORF">ELQ93_17940</name>
</gene>
<evidence type="ECO:0000256" key="10">
    <source>
        <dbReference type="ARBA" id="ARBA00030169"/>
    </source>
</evidence>
<evidence type="ECO:0000256" key="3">
    <source>
        <dbReference type="ARBA" id="ARBA00008621"/>
    </source>
</evidence>
<accession>A0ABY0C3E1</accession>
<reference evidence="14 15" key="1">
    <citation type="submission" date="2018-12" db="EMBL/GenBank/DDBJ databases">
        <authorList>
            <person name="hu s."/>
            <person name="Xu Y."/>
            <person name="Xu B."/>
            <person name="Li F."/>
        </authorList>
    </citation>
    <scope>NUCLEOTIDE SEQUENCE [LARGE SCALE GENOMIC DNA]</scope>
    <source>
        <strain evidence="14 15">KSW2-17</strain>
    </source>
</reference>
<dbReference type="EC" id="4.1.1.112" evidence="6"/>
<evidence type="ECO:0000256" key="4">
    <source>
        <dbReference type="ARBA" id="ARBA00011233"/>
    </source>
</evidence>
<organism evidence="14 15">
    <name type="scientific">Labedella gwakjiensis</name>
    <dbReference type="NCBI Taxonomy" id="390269"/>
    <lineage>
        <taxon>Bacteria</taxon>
        <taxon>Bacillati</taxon>
        <taxon>Actinomycetota</taxon>
        <taxon>Actinomycetes</taxon>
        <taxon>Micrococcales</taxon>
        <taxon>Microbacteriaceae</taxon>
        <taxon>Labedella</taxon>
    </lineage>
</organism>
<evidence type="ECO:0000256" key="11">
    <source>
        <dbReference type="ARBA" id="ARBA00032305"/>
    </source>
</evidence>
<evidence type="ECO:0000256" key="13">
    <source>
        <dbReference type="SAM" id="MobiDB-lite"/>
    </source>
</evidence>
<comment type="similarity">
    <text evidence="3">Belongs to the class II aldolase/RraA-like family.</text>
</comment>
<dbReference type="SUPFAM" id="SSF89562">
    <property type="entry name" value="RraA-like"/>
    <property type="match status" value="1"/>
</dbReference>
<dbReference type="InterPro" id="IPR036704">
    <property type="entry name" value="RraA/RraA-like_sf"/>
</dbReference>
<evidence type="ECO:0000256" key="1">
    <source>
        <dbReference type="ARBA" id="ARBA00001342"/>
    </source>
</evidence>
<dbReference type="InterPro" id="IPR005493">
    <property type="entry name" value="RraA/RraA-like"/>
</dbReference>
<protein>
    <recommendedName>
        <fullName evidence="7">Putative 4-hydroxy-4-methyl-2-oxoglutarate aldolase</fullName>
        <ecNumber evidence="6">4.1.1.112</ecNumber>
        <ecNumber evidence="5">4.1.3.17</ecNumber>
    </recommendedName>
    <alternativeName>
        <fullName evidence="11">Oxaloacetate decarboxylase</fullName>
    </alternativeName>
    <alternativeName>
        <fullName evidence="9">Regulator of ribonuclease activity homolog</fullName>
    </alternativeName>
    <alternativeName>
        <fullName evidence="10">RraA-like protein</fullName>
    </alternativeName>
</protein>
<evidence type="ECO:0000256" key="8">
    <source>
        <dbReference type="ARBA" id="ARBA00025046"/>
    </source>
</evidence>
<name>A0ABY0C3E1_9MICO</name>
<evidence type="ECO:0000313" key="15">
    <source>
        <dbReference type="Proteomes" id="UP000268291"/>
    </source>
</evidence>
<comment type="catalytic activity">
    <reaction evidence="12">
        <text>oxaloacetate + H(+) = pyruvate + CO2</text>
        <dbReference type="Rhea" id="RHEA:15641"/>
        <dbReference type="ChEBI" id="CHEBI:15361"/>
        <dbReference type="ChEBI" id="CHEBI:15378"/>
        <dbReference type="ChEBI" id="CHEBI:16452"/>
        <dbReference type="ChEBI" id="CHEBI:16526"/>
        <dbReference type="EC" id="4.1.1.112"/>
    </reaction>
</comment>
<comment type="function">
    <text evidence="8">Catalyzes the aldol cleavage of 4-hydroxy-4-methyl-2-oxoglutarate (HMG) into 2 molecules of pyruvate. Also contains a secondary oxaloacetate (OAA) decarboxylase activity due to the common pyruvate enolate transition state formed following C-C bond cleavage in the retro-aldol and decarboxylation reactions.</text>
</comment>
<evidence type="ECO:0000256" key="6">
    <source>
        <dbReference type="ARBA" id="ARBA00012947"/>
    </source>
</evidence>
<evidence type="ECO:0000256" key="9">
    <source>
        <dbReference type="ARBA" id="ARBA00029596"/>
    </source>
</evidence>
<evidence type="ECO:0000256" key="12">
    <source>
        <dbReference type="ARBA" id="ARBA00047973"/>
    </source>
</evidence>
<dbReference type="PANTHER" id="PTHR33254:SF4">
    <property type="entry name" value="4-HYDROXY-4-METHYL-2-OXOGLUTARATE ALDOLASE 3-RELATED"/>
    <property type="match status" value="1"/>
</dbReference>
<dbReference type="Proteomes" id="UP000268291">
    <property type="component" value="Unassembled WGS sequence"/>
</dbReference>
<sequence length="365" mass="38653">MDVPLGIEGAWARDHRTPWVPDPHPSVTRNLRGGCGRVPTSPVMSHARARHAFCTITKTIVSVHQAFHTGQELHPFGAWAPGATRQTRRAALLTEANRRTPHAATVDDHPRHALPTGRPRCRGSFGHLLGPRVHPMTALRVAVPFRAEPSPPRVDAAVLERLMTSSPAMLGHVTDFGFVRGLVPIAPIRPFAGPALTVLIPHADSTAVHHAMSLIRPGDVVVIDQSGDDHRSSFGGTLAAIAADAGAVAAISNGRTNDVREIAELGLPVFSRGATPLTTRIHGLEGRINVPVAIGGVVIMPGDVVFGDEDGVCVIPRAEAADVSERLAEMEADPVTRSLRSTVAAGTPLGRITGAERHFGGGRHE</sequence>
<comment type="catalytic activity">
    <reaction evidence="1">
        <text>4-hydroxy-4-methyl-2-oxoglutarate = 2 pyruvate</text>
        <dbReference type="Rhea" id="RHEA:22748"/>
        <dbReference type="ChEBI" id="CHEBI:15361"/>
        <dbReference type="ChEBI" id="CHEBI:58276"/>
        <dbReference type="EC" id="4.1.3.17"/>
    </reaction>
</comment>
<comment type="caution">
    <text evidence="14">The sequence shown here is derived from an EMBL/GenBank/DDBJ whole genome shotgun (WGS) entry which is preliminary data.</text>
</comment>
<evidence type="ECO:0000256" key="7">
    <source>
        <dbReference type="ARBA" id="ARBA00016549"/>
    </source>
</evidence>
<dbReference type="EC" id="4.1.3.17" evidence="5"/>
<dbReference type="Gene3D" id="3.50.30.40">
    <property type="entry name" value="Ribonuclease E inhibitor RraA/RraA-like"/>
    <property type="match status" value="1"/>
</dbReference>
<evidence type="ECO:0000256" key="5">
    <source>
        <dbReference type="ARBA" id="ARBA00012213"/>
    </source>
</evidence>
<dbReference type="EMBL" id="RZGY01000007">
    <property type="protein sequence ID" value="RUQ81695.1"/>
    <property type="molecule type" value="Genomic_DNA"/>
</dbReference>
<proteinExistence type="inferred from homology"/>
<dbReference type="Pfam" id="PF03737">
    <property type="entry name" value="RraA-like"/>
    <property type="match status" value="1"/>
</dbReference>
<keyword evidence="15" id="KW-1185">Reference proteome</keyword>